<dbReference type="EMBL" id="CP035282">
    <property type="protein sequence ID" value="QAT61923.1"/>
    <property type="molecule type" value="Genomic_DNA"/>
</dbReference>
<keyword evidence="7 9" id="KW-0472">Membrane</keyword>
<protein>
    <submittedName>
        <fullName evidence="10">Branched-chain amino acid ABC transporter permease</fullName>
    </submittedName>
</protein>
<keyword evidence="11" id="KW-1185">Reference proteome</keyword>
<feature type="transmembrane region" description="Helical" evidence="9">
    <location>
        <begin position="92"/>
        <end position="113"/>
    </location>
</feature>
<evidence type="ECO:0000256" key="4">
    <source>
        <dbReference type="ARBA" id="ARBA00022692"/>
    </source>
</evidence>
<evidence type="ECO:0000313" key="10">
    <source>
        <dbReference type="EMBL" id="QAT61923.1"/>
    </source>
</evidence>
<evidence type="ECO:0000313" key="11">
    <source>
        <dbReference type="Proteomes" id="UP000287969"/>
    </source>
</evidence>
<dbReference type="PANTHER" id="PTHR11795:SF445">
    <property type="entry name" value="AMINO ACID ABC TRANSPORTER PERMEASE PROTEIN"/>
    <property type="match status" value="1"/>
</dbReference>
<keyword evidence="6 9" id="KW-1133">Transmembrane helix</keyword>
<feature type="transmembrane region" description="Helical" evidence="9">
    <location>
        <begin position="225"/>
        <end position="252"/>
    </location>
</feature>
<dbReference type="GO" id="GO:0022857">
    <property type="term" value="F:transmembrane transporter activity"/>
    <property type="evidence" value="ECO:0007669"/>
    <property type="project" value="InterPro"/>
</dbReference>
<evidence type="ECO:0000256" key="2">
    <source>
        <dbReference type="ARBA" id="ARBA00022448"/>
    </source>
</evidence>
<evidence type="ECO:0000256" key="9">
    <source>
        <dbReference type="SAM" id="Phobius"/>
    </source>
</evidence>
<dbReference type="RefSeq" id="WP_128752586.1">
    <property type="nucleotide sequence ID" value="NZ_CP035282.1"/>
</dbReference>
<dbReference type="Pfam" id="PF02653">
    <property type="entry name" value="BPD_transp_2"/>
    <property type="match status" value="1"/>
</dbReference>
<evidence type="ECO:0000256" key="3">
    <source>
        <dbReference type="ARBA" id="ARBA00022475"/>
    </source>
</evidence>
<keyword evidence="4 9" id="KW-0812">Transmembrane</keyword>
<feature type="transmembrane region" description="Helical" evidence="9">
    <location>
        <begin position="56"/>
        <end position="80"/>
    </location>
</feature>
<dbReference type="InterPro" id="IPR001851">
    <property type="entry name" value="ABC_transp_permease"/>
</dbReference>
<sequence>MLQFILNGLPMGAIYALVALSYSFIYAASSVLNWAQGDMVMFGAYVGFTLYQVFNLGFTPALFISMAVVALVGVLIQYSILRPLRQRKAPPINVIIATLGVSIIIRNVALMIWGPDAQLLPSPVSTKPVATGILNITPQNILIVVVGLLLMIIFQYLLKQTKEGKALRAVAQDRYAAMIMGIDTERADRVAFAISAALGAAAGILIAPIFFITFNMGAGIGLKGFVAAVVGGLGSVPGSITGGFFIGIIEAVVGGQISSGYRDAITFVLLILVLWLRPSGLFLKKKGQKV</sequence>
<dbReference type="InterPro" id="IPR052157">
    <property type="entry name" value="BCAA_transport_permease"/>
</dbReference>
<keyword evidence="5" id="KW-0029">Amino-acid transport</keyword>
<keyword evidence="3" id="KW-1003">Cell membrane</keyword>
<evidence type="ECO:0000256" key="1">
    <source>
        <dbReference type="ARBA" id="ARBA00004651"/>
    </source>
</evidence>
<comment type="subcellular location">
    <subcellularLocation>
        <location evidence="1">Cell membrane</location>
        <topology evidence="1">Multi-pass membrane protein</topology>
    </subcellularLocation>
</comment>
<feature type="transmembrane region" description="Helical" evidence="9">
    <location>
        <begin position="133"/>
        <end position="158"/>
    </location>
</feature>
<organism evidence="10 11">
    <name type="scientific">Acidilutibacter cellobiosedens</name>
    <dbReference type="NCBI Taxonomy" id="2507161"/>
    <lineage>
        <taxon>Bacteria</taxon>
        <taxon>Bacillati</taxon>
        <taxon>Bacillota</taxon>
        <taxon>Tissierellia</taxon>
        <taxon>Tissierellales</taxon>
        <taxon>Acidilutibacteraceae</taxon>
        <taxon>Acidilutibacter</taxon>
    </lineage>
</organism>
<dbReference type="Gene3D" id="1.10.3470.10">
    <property type="entry name" value="ABC transporter involved in vitamin B12 uptake, BtuC"/>
    <property type="match status" value="1"/>
</dbReference>
<dbReference type="AlphaFoldDB" id="A0A410QD29"/>
<dbReference type="GO" id="GO:0006865">
    <property type="term" value="P:amino acid transport"/>
    <property type="evidence" value="ECO:0007669"/>
    <property type="project" value="UniProtKB-KW"/>
</dbReference>
<feature type="transmembrane region" description="Helical" evidence="9">
    <location>
        <begin position="264"/>
        <end position="283"/>
    </location>
</feature>
<accession>A0A410QD29</accession>
<proteinExistence type="inferred from homology"/>
<dbReference type="Proteomes" id="UP000287969">
    <property type="component" value="Chromosome"/>
</dbReference>
<reference evidence="11" key="1">
    <citation type="submission" date="2019-01" db="EMBL/GenBank/DDBJ databases">
        <title>Draft genomes of a novel of Sporanaerobacter strains.</title>
        <authorList>
            <person name="Ma S."/>
        </authorList>
    </citation>
    <scope>NUCLEOTIDE SEQUENCE [LARGE SCALE GENOMIC DNA]</scope>
    <source>
        <strain evidence="11">NJN-17</strain>
    </source>
</reference>
<evidence type="ECO:0000256" key="6">
    <source>
        <dbReference type="ARBA" id="ARBA00022989"/>
    </source>
</evidence>
<dbReference type="KEGG" id="spoa:EQM13_10115"/>
<dbReference type="GO" id="GO:0005886">
    <property type="term" value="C:plasma membrane"/>
    <property type="evidence" value="ECO:0007669"/>
    <property type="project" value="UniProtKB-SubCell"/>
</dbReference>
<keyword evidence="2" id="KW-0813">Transport</keyword>
<gene>
    <name evidence="10" type="ORF">EQM13_10115</name>
</gene>
<dbReference type="PANTHER" id="PTHR11795">
    <property type="entry name" value="BRANCHED-CHAIN AMINO ACID TRANSPORT SYSTEM PERMEASE PROTEIN LIVH"/>
    <property type="match status" value="1"/>
</dbReference>
<name>A0A410QD29_9FIRM</name>
<dbReference type="OrthoDB" id="9807115at2"/>
<evidence type="ECO:0000256" key="5">
    <source>
        <dbReference type="ARBA" id="ARBA00022970"/>
    </source>
</evidence>
<dbReference type="CDD" id="cd06582">
    <property type="entry name" value="TM_PBP1_LivH_like"/>
    <property type="match status" value="1"/>
</dbReference>
<dbReference type="InterPro" id="IPR037294">
    <property type="entry name" value="ABC_BtuC-like"/>
</dbReference>
<comment type="similarity">
    <text evidence="8">Belongs to the binding-protein-dependent transport system permease family. LivHM subfamily.</text>
</comment>
<evidence type="ECO:0000256" key="8">
    <source>
        <dbReference type="ARBA" id="ARBA00037998"/>
    </source>
</evidence>
<feature type="transmembrane region" description="Helical" evidence="9">
    <location>
        <begin position="190"/>
        <end position="213"/>
    </location>
</feature>
<evidence type="ECO:0000256" key="7">
    <source>
        <dbReference type="ARBA" id="ARBA00023136"/>
    </source>
</evidence>
<feature type="transmembrane region" description="Helical" evidence="9">
    <location>
        <begin position="12"/>
        <end position="36"/>
    </location>
</feature>